<dbReference type="STRING" id="195105.CN97_16625"/>
<dbReference type="eggNOG" id="ENOG5033JCX">
    <property type="taxonomic scope" value="Bacteria"/>
</dbReference>
<evidence type="ECO:0000313" key="1">
    <source>
        <dbReference type="EMBL" id="KFI29291.1"/>
    </source>
</evidence>
<reference evidence="1 2" key="1">
    <citation type="submission" date="2014-03" db="EMBL/GenBank/DDBJ databases">
        <title>Genome of Haematobacter massiliensis CCUG 47968.</title>
        <authorList>
            <person name="Wang D."/>
            <person name="Wang G."/>
        </authorList>
    </citation>
    <scope>NUCLEOTIDE SEQUENCE [LARGE SCALE GENOMIC DNA]</scope>
    <source>
        <strain evidence="1 2">CCUG 47968</strain>
    </source>
</reference>
<accession>A0A086Y4U1</accession>
<sequence length="109" mass="11128">MTDHPFSLREMMPAMLLVALGLPALGAASFWPGVPGHYLVFGPPWAGPGEVLRIVGESGGALIELGGVGNLLIAGSASPSFPTTARKAGAWLVLPAPRRAGCIAWGVAQ</sequence>
<proteinExistence type="predicted"/>
<gene>
    <name evidence="1" type="ORF">CN97_16625</name>
</gene>
<comment type="caution">
    <text evidence="1">The sequence shown here is derived from an EMBL/GenBank/DDBJ whole genome shotgun (WGS) entry which is preliminary data.</text>
</comment>
<dbReference type="Proteomes" id="UP000028826">
    <property type="component" value="Unassembled WGS sequence"/>
</dbReference>
<name>A0A086Y4U1_9RHOB</name>
<protein>
    <submittedName>
        <fullName evidence="1">Uncharacterized protein</fullName>
    </submittedName>
</protein>
<organism evidence="1 2">
    <name type="scientific">Haematobacter massiliensis</name>
    <dbReference type="NCBI Taxonomy" id="195105"/>
    <lineage>
        <taxon>Bacteria</taxon>
        <taxon>Pseudomonadati</taxon>
        <taxon>Pseudomonadota</taxon>
        <taxon>Alphaproteobacteria</taxon>
        <taxon>Rhodobacterales</taxon>
        <taxon>Paracoccaceae</taxon>
        <taxon>Haematobacter</taxon>
    </lineage>
</organism>
<evidence type="ECO:0000313" key="2">
    <source>
        <dbReference type="Proteomes" id="UP000028826"/>
    </source>
</evidence>
<keyword evidence="2" id="KW-1185">Reference proteome</keyword>
<dbReference type="RefSeq" id="WP_051911137.1">
    <property type="nucleotide sequence ID" value="NZ_CAMIFG010000017.1"/>
</dbReference>
<dbReference type="EMBL" id="JGYG01000006">
    <property type="protein sequence ID" value="KFI29291.1"/>
    <property type="molecule type" value="Genomic_DNA"/>
</dbReference>
<dbReference type="AlphaFoldDB" id="A0A086Y4U1"/>